<reference evidence="1" key="1">
    <citation type="submission" date="2021-01" db="EMBL/GenBank/DDBJ databases">
        <title>Whole genome shotgun sequence of Planosporangium flavigriseum NBRC 105377.</title>
        <authorList>
            <person name="Komaki H."/>
            <person name="Tamura T."/>
        </authorList>
    </citation>
    <scope>NUCLEOTIDE SEQUENCE</scope>
    <source>
        <strain evidence="1">NBRC 105377</strain>
    </source>
</reference>
<name>A0A8J3PKM6_9ACTN</name>
<dbReference type="SFLD" id="SFLDS00003">
    <property type="entry name" value="Haloacid_Dehalogenase"/>
    <property type="match status" value="1"/>
</dbReference>
<dbReference type="SUPFAM" id="SSF56784">
    <property type="entry name" value="HAD-like"/>
    <property type="match status" value="1"/>
</dbReference>
<dbReference type="AlphaFoldDB" id="A0A8J3PKM6"/>
<dbReference type="PRINTS" id="PR00413">
    <property type="entry name" value="HADHALOGNASE"/>
</dbReference>
<dbReference type="Gene3D" id="3.40.50.1000">
    <property type="entry name" value="HAD superfamily/HAD-like"/>
    <property type="match status" value="1"/>
</dbReference>
<dbReference type="NCBIfam" id="TIGR01509">
    <property type="entry name" value="HAD-SF-IA-v3"/>
    <property type="match status" value="1"/>
</dbReference>
<evidence type="ECO:0000313" key="2">
    <source>
        <dbReference type="Proteomes" id="UP000653674"/>
    </source>
</evidence>
<comment type="caution">
    <text evidence="1">The sequence shown here is derived from an EMBL/GenBank/DDBJ whole genome shotgun (WGS) entry which is preliminary data.</text>
</comment>
<sequence length="235" mass="25094">MLAAPVPPRAVLFDFFGTLTTAVRRGPRHAVIASRLGCDPDAFVAELDRTFYLRAAGQYGDPIHGLRRVAYAAGGRPTLAELVDAVATRVDAVHADTVLRPEAVPVLSELRRRGIPVVVVSDCWYELPAFLPRLGIAPFLAGCVYSVQVGHCKPHPAMYLEACRQLRMDPDECLYVGDGGSRELSGAREVGMAAVRLAAPDLAGHLIFRGDGAWSGPVVGSLTEVLAMVDHADAA</sequence>
<dbReference type="SFLD" id="SFLDG01129">
    <property type="entry name" value="C1.5:_HAD__Beta-PGM__Phosphata"/>
    <property type="match status" value="1"/>
</dbReference>
<protein>
    <recommendedName>
        <fullName evidence="3">Hydrolase of the HAD superfamily</fullName>
    </recommendedName>
</protein>
<dbReference type="Pfam" id="PF00702">
    <property type="entry name" value="Hydrolase"/>
    <property type="match status" value="1"/>
</dbReference>
<dbReference type="EMBL" id="BONU01000003">
    <property type="protein sequence ID" value="GIG72304.1"/>
    <property type="molecule type" value="Genomic_DNA"/>
</dbReference>
<dbReference type="InterPro" id="IPR036412">
    <property type="entry name" value="HAD-like_sf"/>
</dbReference>
<accession>A0A8J3PKM6</accession>
<dbReference type="InterPro" id="IPR051828">
    <property type="entry name" value="HAD-like_hydrolase_domain"/>
</dbReference>
<keyword evidence="2" id="KW-1185">Reference proteome</keyword>
<dbReference type="InterPro" id="IPR023214">
    <property type="entry name" value="HAD_sf"/>
</dbReference>
<proteinExistence type="predicted"/>
<gene>
    <name evidence="1" type="ORF">Pfl04_07080</name>
</gene>
<organism evidence="1 2">
    <name type="scientific">Planosporangium flavigriseum</name>
    <dbReference type="NCBI Taxonomy" id="373681"/>
    <lineage>
        <taxon>Bacteria</taxon>
        <taxon>Bacillati</taxon>
        <taxon>Actinomycetota</taxon>
        <taxon>Actinomycetes</taxon>
        <taxon>Micromonosporales</taxon>
        <taxon>Micromonosporaceae</taxon>
        <taxon>Planosporangium</taxon>
    </lineage>
</organism>
<dbReference type="InterPro" id="IPR006439">
    <property type="entry name" value="HAD-SF_hydro_IA"/>
</dbReference>
<dbReference type="NCBIfam" id="TIGR01549">
    <property type="entry name" value="HAD-SF-IA-v1"/>
    <property type="match status" value="1"/>
</dbReference>
<evidence type="ECO:0008006" key="3">
    <source>
        <dbReference type="Google" id="ProtNLM"/>
    </source>
</evidence>
<dbReference type="Proteomes" id="UP000653674">
    <property type="component" value="Unassembled WGS sequence"/>
</dbReference>
<dbReference type="PANTHER" id="PTHR46191:SF2">
    <property type="entry name" value="HALOACID DEHALOGENASE-LIKE HYDROLASE DOMAIN-CONTAINING PROTEIN 3"/>
    <property type="match status" value="1"/>
</dbReference>
<dbReference type="RefSeq" id="WP_168072740.1">
    <property type="nucleotide sequence ID" value="NZ_BAAAQJ010000008.1"/>
</dbReference>
<dbReference type="PANTHER" id="PTHR46191">
    <property type="match status" value="1"/>
</dbReference>
<evidence type="ECO:0000313" key="1">
    <source>
        <dbReference type="EMBL" id="GIG72304.1"/>
    </source>
</evidence>